<dbReference type="InterPro" id="IPR011990">
    <property type="entry name" value="TPR-like_helical_dom_sf"/>
</dbReference>
<dbReference type="Gene3D" id="1.25.40.10">
    <property type="entry name" value="Tetratricopeptide repeat domain"/>
    <property type="match status" value="1"/>
</dbReference>
<sequence length="133" mass="15348">MKTIITIAVITLFSFSSFANVEDAPTSDKMSKLIKMVNSAEKGDWYILNKAASFNINWNADLELAKQWLDASIQINDNAEAYELIGDYHLRKGDMEKAYEYYYKSLMKGMFTLNKKDLDRVQRKNLVFGRALK</sequence>
<gene>
    <name evidence="3" type="ORF">NH26_01985</name>
</gene>
<protein>
    <submittedName>
        <fullName evidence="3">Uncharacterized protein</fullName>
    </submittedName>
</protein>
<evidence type="ECO:0000313" key="3">
    <source>
        <dbReference type="EMBL" id="OHX65207.1"/>
    </source>
</evidence>
<proteinExistence type="predicted"/>
<keyword evidence="4" id="KW-1185">Reference proteome</keyword>
<dbReference type="OrthoDB" id="981054at2"/>
<dbReference type="InterPro" id="IPR019734">
    <property type="entry name" value="TPR_rpt"/>
</dbReference>
<feature type="repeat" description="TPR" evidence="1">
    <location>
        <begin position="79"/>
        <end position="112"/>
    </location>
</feature>
<dbReference type="RefSeq" id="WP_044223679.1">
    <property type="nucleotide sequence ID" value="NZ_JRYR02000001.1"/>
</dbReference>
<evidence type="ECO:0000313" key="4">
    <source>
        <dbReference type="Proteomes" id="UP000179797"/>
    </source>
</evidence>
<reference evidence="3 4" key="1">
    <citation type="journal article" date="2012" name="Int. J. Syst. Evol. Microbiol.">
        <title>Flammeovirga pacifica sp. nov., isolated from deep-sea sediment.</title>
        <authorList>
            <person name="Xu H."/>
            <person name="Fu Y."/>
            <person name="Yang N."/>
            <person name="Ding Z."/>
            <person name="Lai Q."/>
            <person name="Zeng R."/>
        </authorList>
    </citation>
    <scope>NUCLEOTIDE SEQUENCE [LARGE SCALE GENOMIC DNA]</scope>
    <source>
        <strain evidence="4">DSM 24597 / LMG 26175 / WPAGA1</strain>
    </source>
</reference>
<dbReference type="AlphaFoldDB" id="A0A1S1YVZ6"/>
<dbReference type="PROSITE" id="PS50005">
    <property type="entry name" value="TPR"/>
    <property type="match status" value="1"/>
</dbReference>
<keyword evidence="2" id="KW-0732">Signal</keyword>
<feature type="signal peptide" evidence="2">
    <location>
        <begin position="1"/>
        <end position="19"/>
    </location>
</feature>
<name>A0A1S1YVZ6_FLAPC</name>
<evidence type="ECO:0000256" key="2">
    <source>
        <dbReference type="SAM" id="SignalP"/>
    </source>
</evidence>
<evidence type="ECO:0000256" key="1">
    <source>
        <dbReference type="PROSITE-ProRule" id="PRU00339"/>
    </source>
</evidence>
<organism evidence="3 4">
    <name type="scientific">Flammeovirga pacifica</name>
    <dbReference type="NCBI Taxonomy" id="915059"/>
    <lineage>
        <taxon>Bacteria</taxon>
        <taxon>Pseudomonadati</taxon>
        <taxon>Bacteroidota</taxon>
        <taxon>Cytophagia</taxon>
        <taxon>Cytophagales</taxon>
        <taxon>Flammeovirgaceae</taxon>
        <taxon>Flammeovirga</taxon>
    </lineage>
</organism>
<dbReference type="SUPFAM" id="SSF81901">
    <property type="entry name" value="HCP-like"/>
    <property type="match status" value="1"/>
</dbReference>
<accession>A0A1S1YVZ6</accession>
<keyword evidence="1" id="KW-0802">TPR repeat</keyword>
<feature type="chain" id="PRO_5010174837" evidence="2">
    <location>
        <begin position="20"/>
        <end position="133"/>
    </location>
</feature>
<dbReference type="EMBL" id="JRYR02000001">
    <property type="protein sequence ID" value="OHX65207.1"/>
    <property type="molecule type" value="Genomic_DNA"/>
</dbReference>
<comment type="caution">
    <text evidence="3">The sequence shown here is derived from an EMBL/GenBank/DDBJ whole genome shotgun (WGS) entry which is preliminary data.</text>
</comment>
<dbReference type="Proteomes" id="UP000179797">
    <property type="component" value="Unassembled WGS sequence"/>
</dbReference>